<protein>
    <submittedName>
        <fullName evidence="1">Uncharacterized protein</fullName>
    </submittedName>
</protein>
<accession>A0A0V1H0R8</accession>
<organism evidence="1 2">
    <name type="scientific">Trichinella pseudospiralis</name>
    <name type="common">Parasitic roundworm</name>
    <dbReference type="NCBI Taxonomy" id="6337"/>
    <lineage>
        <taxon>Eukaryota</taxon>
        <taxon>Metazoa</taxon>
        <taxon>Ecdysozoa</taxon>
        <taxon>Nematoda</taxon>
        <taxon>Enoplea</taxon>
        <taxon>Dorylaimia</taxon>
        <taxon>Trichinellida</taxon>
        <taxon>Trichinellidae</taxon>
        <taxon>Trichinella</taxon>
    </lineage>
</organism>
<comment type="caution">
    <text evidence="1">The sequence shown here is derived from an EMBL/GenBank/DDBJ whole genome shotgun (WGS) entry which is preliminary data.</text>
</comment>
<sequence>LHLYSSSSVKLMVDKDRNTFHFFNHMSNGPLNSSKSNEGRQPYCLNAVSSITSCR</sequence>
<keyword evidence="2" id="KW-1185">Reference proteome</keyword>
<evidence type="ECO:0000313" key="2">
    <source>
        <dbReference type="Proteomes" id="UP000054805"/>
    </source>
</evidence>
<gene>
    <name evidence="1" type="ORF">T4B_3203</name>
</gene>
<name>A0A0V1H0R8_TRIPS</name>
<dbReference type="Proteomes" id="UP000054805">
    <property type="component" value="Unassembled WGS sequence"/>
</dbReference>
<feature type="non-terminal residue" evidence="1">
    <location>
        <position position="1"/>
    </location>
</feature>
<evidence type="ECO:0000313" key="1">
    <source>
        <dbReference type="EMBL" id="KRZ03935.1"/>
    </source>
</evidence>
<reference evidence="1 2" key="1">
    <citation type="submission" date="2015-01" db="EMBL/GenBank/DDBJ databases">
        <title>Evolution of Trichinella species and genotypes.</title>
        <authorList>
            <person name="Korhonen P.K."/>
            <person name="Edoardo P."/>
            <person name="Giuseppe L.R."/>
            <person name="Gasser R.B."/>
        </authorList>
    </citation>
    <scope>NUCLEOTIDE SEQUENCE [LARGE SCALE GENOMIC DNA]</scope>
    <source>
        <strain evidence="1">ISS588</strain>
    </source>
</reference>
<feature type="non-terminal residue" evidence="1">
    <location>
        <position position="55"/>
    </location>
</feature>
<dbReference type="AlphaFoldDB" id="A0A0V1H0R8"/>
<dbReference type="EMBL" id="JYDS01000513">
    <property type="protein sequence ID" value="KRZ03935.1"/>
    <property type="molecule type" value="Genomic_DNA"/>
</dbReference>
<proteinExistence type="predicted"/>